<keyword evidence="8" id="KW-0745">Spermidine biosynthesis</keyword>
<dbReference type="AlphaFoldDB" id="A0A9N9HG29"/>
<dbReference type="InterPro" id="IPR016067">
    <property type="entry name" value="S-AdoMet_deCO2ase_core"/>
</dbReference>
<comment type="cofactor">
    <cofactor evidence="1">
        <name>pyruvate</name>
        <dbReference type="ChEBI" id="CHEBI:15361"/>
    </cofactor>
</comment>
<dbReference type="PANTHER" id="PTHR11570:SF0">
    <property type="entry name" value="S-ADENOSYLMETHIONINE DECARBOXYLASE PROENZYME"/>
    <property type="match status" value="1"/>
</dbReference>
<evidence type="ECO:0000256" key="2">
    <source>
        <dbReference type="ARBA" id="ARBA00004911"/>
    </source>
</evidence>
<dbReference type="GO" id="GO:0008295">
    <property type="term" value="P:spermidine biosynthetic process"/>
    <property type="evidence" value="ECO:0007669"/>
    <property type="project" value="UniProtKB-KW"/>
</dbReference>
<evidence type="ECO:0000256" key="7">
    <source>
        <dbReference type="ARBA" id="ARBA00022813"/>
    </source>
</evidence>
<dbReference type="SUPFAM" id="SSF56276">
    <property type="entry name" value="S-adenosylmethionine decarboxylase"/>
    <property type="match status" value="1"/>
</dbReference>
<keyword evidence="5" id="KW-0949">S-adenosyl-L-methionine</keyword>
<evidence type="ECO:0000256" key="4">
    <source>
        <dbReference type="ARBA" id="ARBA00012357"/>
    </source>
</evidence>
<dbReference type="Proteomes" id="UP000789375">
    <property type="component" value="Unassembled WGS sequence"/>
</dbReference>
<dbReference type="NCBIfam" id="TIGR00535">
    <property type="entry name" value="SAM_DCase"/>
    <property type="match status" value="1"/>
</dbReference>
<dbReference type="EC" id="4.1.1.50" evidence="4"/>
<keyword evidence="13" id="KW-0670">Pyruvate</keyword>
<comment type="similarity">
    <text evidence="3">Belongs to the eukaryotic AdoMetDC family.</text>
</comment>
<dbReference type="InterPro" id="IPR018166">
    <property type="entry name" value="S-AdoMet_deCO2ase_CS"/>
</dbReference>
<evidence type="ECO:0000256" key="6">
    <source>
        <dbReference type="ARBA" id="ARBA00022793"/>
    </source>
</evidence>
<dbReference type="Pfam" id="PF01536">
    <property type="entry name" value="SAM_decarbox"/>
    <property type="match status" value="1"/>
</dbReference>
<dbReference type="PROSITE" id="PS01336">
    <property type="entry name" value="ADOMETDC"/>
    <property type="match status" value="1"/>
</dbReference>
<comment type="pathway">
    <text evidence="2">Amine and polyamine biosynthesis; S-adenosylmethioninamine biosynthesis; S-adenosylmethioninamine from S-adenosyl-L-methionine: step 1/1.</text>
</comment>
<feature type="non-terminal residue" evidence="14">
    <location>
        <position position="1"/>
    </location>
</feature>
<organism evidence="14 15">
    <name type="scientific">Funneliformis mosseae</name>
    <name type="common">Endomycorrhizal fungus</name>
    <name type="synonym">Glomus mosseae</name>
    <dbReference type="NCBI Taxonomy" id="27381"/>
    <lineage>
        <taxon>Eukaryota</taxon>
        <taxon>Fungi</taxon>
        <taxon>Fungi incertae sedis</taxon>
        <taxon>Mucoromycota</taxon>
        <taxon>Glomeromycotina</taxon>
        <taxon>Glomeromycetes</taxon>
        <taxon>Glomerales</taxon>
        <taxon>Glomeraceae</taxon>
        <taxon>Funneliformis</taxon>
    </lineage>
</organism>
<sequence>RKKNNITRSTPRLILPNSQQVSQAPLQLQQNILQVQFQQQRDILPQLQQQRNILPTFSIMSENLTPDEVDIEVFGQNSVFEGPEKLLEIWFETSKDAIPNSLFQNDTEYSLKNGLRLVERVVWDKFLELVKCEVLNVINNDYMDAYLLSESSMFIYPHKLILKTCGTTTLLVALPRLLEIASEYCHLHKVWRVFYSRKTFMFPERQLHPHKNWNEEVKFLDQLFGKGAAYTVGKINGDHWFLWLASSPDGILKDPSHNDACCPTFSCPLDELDEKKPSILDLEDQTIEILMTELSSTTLSKFYHNPLEGESGTEGGLRIGQETGLCNLYPEARLDSYLFKPCGYSANGLLGDSYFNVHVTPEPICSYASFESNIPVNSGSFMDVIRQVIAIFEPGKFSVTVFKSQEGSFDKKLLVEFIDVIDGYSRKDRILYDLDGYDLIFGHFEKKK</sequence>
<comment type="caution">
    <text evidence="14">The sequence shown here is derived from an EMBL/GenBank/DDBJ whole genome shotgun (WGS) entry which is preliminary data.</text>
</comment>
<evidence type="ECO:0000313" key="15">
    <source>
        <dbReference type="Proteomes" id="UP000789375"/>
    </source>
</evidence>
<evidence type="ECO:0000313" key="14">
    <source>
        <dbReference type="EMBL" id="CAG8671223.1"/>
    </source>
</evidence>
<keyword evidence="10" id="KW-0865">Zymogen</keyword>
<evidence type="ECO:0000256" key="13">
    <source>
        <dbReference type="ARBA" id="ARBA00023317"/>
    </source>
</evidence>
<reference evidence="14" key="1">
    <citation type="submission" date="2021-06" db="EMBL/GenBank/DDBJ databases">
        <authorList>
            <person name="Kallberg Y."/>
            <person name="Tangrot J."/>
            <person name="Rosling A."/>
        </authorList>
    </citation>
    <scope>NUCLEOTIDE SEQUENCE</scope>
    <source>
        <strain evidence="14">87-6 pot B 2015</strain>
    </source>
</reference>
<keyword evidence="15" id="KW-1185">Reference proteome</keyword>
<evidence type="ECO:0000256" key="11">
    <source>
        <dbReference type="ARBA" id="ARBA00023239"/>
    </source>
</evidence>
<dbReference type="GO" id="GO:0005829">
    <property type="term" value="C:cytosol"/>
    <property type="evidence" value="ECO:0007669"/>
    <property type="project" value="TreeGrafter"/>
</dbReference>
<evidence type="ECO:0000256" key="3">
    <source>
        <dbReference type="ARBA" id="ARBA00008466"/>
    </source>
</evidence>
<accession>A0A9N9HG29</accession>
<dbReference type="InterPro" id="IPR048283">
    <property type="entry name" value="AdoMetDC-like"/>
</dbReference>
<evidence type="ECO:0000256" key="5">
    <source>
        <dbReference type="ARBA" id="ARBA00022691"/>
    </source>
</evidence>
<keyword evidence="12" id="KW-0704">Schiff base</keyword>
<name>A0A9N9HG29_FUNMO</name>
<evidence type="ECO:0000256" key="8">
    <source>
        <dbReference type="ARBA" id="ARBA00023066"/>
    </source>
</evidence>
<dbReference type="GO" id="GO:0004014">
    <property type="term" value="F:adenosylmethionine decarboxylase activity"/>
    <property type="evidence" value="ECO:0007669"/>
    <property type="project" value="UniProtKB-EC"/>
</dbReference>
<proteinExistence type="inferred from homology"/>
<keyword evidence="11" id="KW-0456">Lyase</keyword>
<evidence type="ECO:0000256" key="9">
    <source>
        <dbReference type="ARBA" id="ARBA00023115"/>
    </source>
</evidence>
<evidence type="ECO:0000256" key="1">
    <source>
        <dbReference type="ARBA" id="ARBA00001928"/>
    </source>
</evidence>
<keyword evidence="6" id="KW-0210">Decarboxylase</keyword>
<evidence type="ECO:0000256" key="10">
    <source>
        <dbReference type="ARBA" id="ARBA00023145"/>
    </source>
</evidence>
<dbReference type="InterPro" id="IPR001985">
    <property type="entry name" value="S-AdoMet_decarboxylase_euk"/>
</dbReference>
<dbReference type="PANTHER" id="PTHR11570">
    <property type="entry name" value="S-ADENOSYLMETHIONINE DECARBOXYLASE"/>
    <property type="match status" value="1"/>
</dbReference>
<dbReference type="EMBL" id="CAJVPP010005893">
    <property type="protein sequence ID" value="CAG8671223.1"/>
    <property type="molecule type" value="Genomic_DNA"/>
</dbReference>
<dbReference type="Gene3D" id="3.60.90.10">
    <property type="entry name" value="S-adenosylmethionine decarboxylase"/>
    <property type="match status" value="1"/>
</dbReference>
<keyword evidence="7" id="KW-0068">Autocatalytic cleavage</keyword>
<evidence type="ECO:0000256" key="12">
    <source>
        <dbReference type="ARBA" id="ARBA00023270"/>
    </source>
</evidence>
<gene>
    <name evidence="14" type="ORF">FMOSSE_LOCUS12420</name>
</gene>
<protein>
    <recommendedName>
        <fullName evidence="4">adenosylmethionine decarboxylase</fullName>
        <ecNumber evidence="4">4.1.1.50</ecNumber>
    </recommendedName>
</protein>
<keyword evidence="9" id="KW-0620">Polyamine biosynthesis</keyword>
<dbReference type="GO" id="GO:0006597">
    <property type="term" value="P:spermine biosynthetic process"/>
    <property type="evidence" value="ECO:0007669"/>
    <property type="project" value="InterPro"/>
</dbReference>